<evidence type="ECO:0000256" key="1">
    <source>
        <dbReference type="ARBA" id="ARBA00022679"/>
    </source>
</evidence>
<dbReference type="InterPro" id="IPR006310">
    <property type="entry name" value="DinG"/>
</dbReference>
<dbReference type="EMBL" id="JAEEGA010000029">
    <property type="protein sequence ID" value="MBP1044484.1"/>
    <property type="molecule type" value="Genomic_DNA"/>
</dbReference>
<protein>
    <recommendedName>
        <fullName evidence="10 11">3'-5' exonuclease DinG</fullName>
        <ecNumber evidence="10 11">3.1.-.-</ecNumber>
    </recommendedName>
</protein>
<dbReference type="PROSITE" id="PS51192">
    <property type="entry name" value="HELICASE_ATP_BIND_1"/>
    <property type="match status" value="1"/>
</dbReference>
<dbReference type="GO" id="GO:0045004">
    <property type="term" value="P:DNA replication proofreading"/>
    <property type="evidence" value="ECO:0007669"/>
    <property type="project" value="TreeGrafter"/>
</dbReference>
<dbReference type="Pfam" id="PF13307">
    <property type="entry name" value="Helicase_C_2"/>
    <property type="match status" value="1"/>
</dbReference>
<evidence type="ECO:0000256" key="5">
    <source>
        <dbReference type="ARBA" id="ARBA00022741"/>
    </source>
</evidence>
<sequence>MKNNATFAVVDIETTGTNPTTDRIIQFGCVFVKNNQIVSRFATDVNPKMKITKQIENLTGITNEQVARAPYFEDVAAEIARLLADCVFVAHNIYFDYQFLSKELTRCGVPELTIAGIDTVELAQIFLPTSASFRLSDLAEQYGIDHDRPHQADSDAEVTAELMLVIEERMRSLPLVTMEKLVILASECGMETAEYIEMVYQEMLSDIRPLRKGIQLVNGLALQKKEVIYFVYDKEHESEYPHSKSEKATLYQEFFDYRETQSKMMNLVYDFFSTPVSVENGKLGHKNFALEASTGSGKTFGYLLPLSYLATPEKPVIISTVSLLLESQIVEKDLPLVNRIRPGSLVATLVKSHRHFIDIDRFASTLTNPVKQKQYALYQMGVLVWLTETQTGDLDELNLTTYNHIFFKQVKHQGTAFLSKNSSYYADDFWRHLQRKIKQSNVIVINHAFLCQENYRETPLLPKSPYLIIDEAHHLPEIAQRAGFMQISDYQITKQLMQLTNGDNHPIALSKLWKHDDWHREVKSLRTILYEAVDVFETVKEDIIEAVLIDHGHTYDQEILISNESLANMPVYMKKNLSQFSILLKEGRQLYQRIEQVFLLEIDKWTASEKFLMTEWLSDLAQFAEFSRFFDGFIQPSSSDVIKWLKIKEKNQQITASYSDFSASIVAHSRWYPRYDKILYTGGTIRVGKDTQYLGRTLGIDYVPFRSLPSTYDYSQQARLYVPTEANDYRELSSPEYIDFVSQTLKKIARQERRSLLVLFTSHDMLQKVYQKIHYELLTEGVEVLAQGLSGSREKIVKRFSHSAHTVLLGTDSFWEGVDLPGESLEIIIVTRLPFESPERPFIKEKYQYLKDNGIDSFNKYALPKAALRLRQGLGRLIRSERDKGVLLVLDRRLIKAKYGARMIKALPSDLPLIEESLDDILKDLKEFL</sequence>
<dbReference type="InterPro" id="IPR012337">
    <property type="entry name" value="RNaseH-like_sf"/>
</dbReference>
<dbReference type="CDD" id="cd06127">
    <property type="entry name" value="DEDDh"/>
    <property type="match status" value="1"/>
</dbReference>
<keyword evidence="4 10" id="KW-0540">Nuclease</keyword>
<name>A0A940PGL7_9ENTE</name>
<keyword evidence="1" id="KW-0808">Transferase</keyword>
<dbReference type="GO" id="GO:0005524">
    <property type="term" value="F:ATP binding"/>
    <property type="evidence" value="ECO:0007669"/>
    <property type="project" value="UniProtKB-UniRule"/>
</dbReference>
<evidence type="ECO:0000256" key="11">
    <source>
        <dbReference type="RuleBase" id="RU364106"/>
    </source>
</evidence>
<evidence type="ECO:0000313" key="15">
    <source>
        <dbReference type="Proteomes" id="UP000674938"/>
    </source>
</evidence>
<dbReference type="EC" id="3.1.-.-" evidence="10 11"/>
<dbReference type="SMART" id="SM00491">
    <property type="entry name" value="HELICc2"/>
    <property type="match status" value="1"/>
</dbReference>
<keyword evidence="3" id="KW-0235">DNA replication</keyword>
<dbReference type="PANTHER" id="PTHR30231">
    <property type="entry name" value="DNA POLYMERASE III SUBUNIT EPSILON"/>
    <property type="match status" value="1"/>
</dbReference>
<evidence type="ECO:0000256" key="4">
    <source>
        <dbReference type="ARBA" id="ARBA00022722"/>
    </source>
</evidence>
<reference evidence="14" key="1">
    <citation type="submission" date="2020-12" db="EMBL/GenBank/DDBJ databases">
        <title>Vagococcus allomyrinae sp. nov. and Enterococcus lavae sp. nov., isolated from the larvae of Allomyrina dichotoma.</title>
        <authorList>
            <person name="Lee S.D."/>
        </authorList>
    </citation>
    <scope>NUCLEOTIDE SEQUENCE</scope>
    <source>
        <strain evidence="14">BWB3-3</strain>
    </source>
</reference>
<feature type="domain" description="Helicase ATP-binding" evidence="12">
    <location>
        <begin position="279"/>
        <end position="484"/>
    </location>
</feature>
<accession>A0A940PGL7</accession>
<evidence type="ECO:0000256" key="9">
    <source>
        <dbReference type="ARBA" id="ARBA00022932"/>
    </source>
</evidence>
<dbReference type="SMART" id="SM00479">
    <property type="entry name" value="EXOIII"/>
    <property type="match status" value="1"/>
</dbReference>
<organism evidence="14 15">
    <name type="scientific">Vagococcus allomyrinae</name>
    <dbReference type="NCBI Taxonomy" id="2794353"/>
    <lineage>
        <taxon>Bacteria</taxon>
        <taxon>Bacillati</taxon>
        <taxon>Bacillota</taxon>
        <taxon>Bacilli</taxon>
        <taxon>Lactobacillales</taxon>
        <taxon>Enterococcaceae</taxon>
        <taxon>Vagococcus</taxon>
    </lineage>
</organism>
<evidence type="ECO:0000259" key="12">
    <source>
        <dbReference type="PROSITE" id="PS51192"/>
    </source>
</evidence>
<evidence type="ECO:0000256" key="7">
    <source>
        <dbReference type="ARBA" id="ARBA00022839"/>
    </source>
</evidence>
<dbReference type="GO" id="GO:0008408">
    <property type="term" value="F:3'-5' exonuclease activity"/>
    <property type="evidence" value="ECO:0007669"/>
    <property type="project" value="UniProtKB-UniRule"/>
</dbReference>
<dbReference type="SUPFAM" id="SSF52540">
    <property type="entry name" value="P-loop containing nucleoside triphosphate hydrolases"/>
    <property type="match status" value="1"/>
</dbReference>
<gene>
    <name evidence="10 11" type="primary">dinG</name>
    <name evidence="14" type="ORF">I6N95_26090</name>
</gene>
<evidence type="ECO:0000256" key="6">
    <source>
        <dbReference type="ARBA" id="ARBA00022801"/>
    </source>
</evidence>
<feature type="binding site" evidence="10">
    <location>
        <begin position="292"/>
        <end position="299"/>
    </location>
    <ligand>
        <name>ATP</name>
        <dbReference type="ChEBI" id="CHEBI:30616"/>
    </ligand>
</feature>
<dbReference type="InterPro" id="IPR013520">
    <property type="entry name" value="Ribonucl_H"/>
</dbReference>
<keyword evidence="6 10" id="KW-0378">Hydrolase</keyword>
<evidence type="ECO:0000259" key="13">
    <source>
        <dbReference type="PROSITE" id="PS51193"/>
    </source>
</evidence>
<evidence type="ECO:0000256" key="8">
    <source>
        <dbReference type="ARBA" id="ARBA00022840"/>
    </source>
</evidence>
<evidence type="ECO:0000256" key="3">
    <source>
        <dbReference type="ARBA" id="ARBA00022705"/>
    </source>
</evidence>
<dbReference type="GO" id="GO:0016818">
    <property type="term" value="F:hydrolase activity, acting on acid anhydrides, in phosphorus-containing anhydrides"/>
    <property type="evidence" value="ECO:0007669"/>
    <property type="project" value="InterPro"/>
</dbReference>
<dbReference type="InterPro" id="IPR014013">
    <property type="entry name" value="Helic_SF1/SF2_ATP-bd_DinG/Rad3"/>
</dbReference>
<keyword evidence="5 10" id="KW-0547">Nucleotide-binding</keyword>
<keyword evidence="8 10" id="KW-0067">ATP-binding</keyword>
<dbReference type="GO" id="GO:0003677">
    <property type="term" value="F:DNA binding"/>
    <property type="evidence" value="ECO:0007669"/>
    <property type="project" value="InterPro"/>
</dbReference>
<dbReference type="InterPro" id="IPR006555">
    <property type="entry name" value="ATP-dep_Helicase_C"/>
</dbReference>
<keyword evidence="15" id="KW-1185">Reference proteome</keyword>
<evidence type="ECO:0000313" key="14">
    <source>
        <dbReference type="EMBL" id="MBP1044484.1"/>
    </source>
</evidence>
<dbReference type="AlphaFoldDB" id="A0A940PGL7"/>
<dbReference type="SUPFAM" id="SSF53098">
    <property type="entry name" value="Ribonuclease H-like"/>
    <property type="match status" value="1"/>
</dbReference>
<feature type="short sequence motif" description="DEAH box" evidence="10">
    <location>
        <begin position="470"/>
        <end position="473"/>
    </location>
</feature>
<dbReference type="HAMAP" id="MF_02206">
    <property type="entry name" value="DinG_exonucl"/>
    <property type="match status" value="1"/>
</dbReference>
<dbReference type="Gene3D" id="3.30.420.10">
    <property type="entry name" value="Ribonuclease H-like superfamily/Ribonuclease H"/>
    <property type="match status" value="1"/>
</dbReference>
<dbReference type="RefSeq" id="WP_209532986.1">
    <property type="nucleotide sequence ID" value="NZ_JAEEGA010000029.1"/>
</dbReference>
<comment type="similarity">
    <text evidence="10 11">Belongs to the helicase family. DinG subfamily. Type 2 sub-subfamily.</text>
</comment>
<keyword evidence="7 10" id="KW-0269">Exonuclease</keyword>
<dbReference type="Proteomes" id="UP000674938">
    <property type="component" value="Unassembled WGS sequence"/>
</dbReference>
<dbReference type="FunFam" id="3.30.420.10:FF:000045">
    <property type="entry name" value="3'-5' exonuclease DinG"/>
    <property type="match status" value="1"/>
</dbReference>
<dbReference type="PROSITE" id="PS51193">
    <property type="entry name" value="HELICASE_ATP_BIND_2"/>
    <property type="match status" value="1"/>
</dbReference>
<comment type="function">
    <text evidence="10 11">3'-5' exonuclease.</text>
</comment>
<comment type="caution">
    <text evidence="14">The sequence shown here is derived from an EMBL/GenBank/DDBJ whole genome shotgun (WGS) entry which is preliminary data.</text>
</comment>
<dbReference type="NCBIfam" id="TIGR01407">
    <property type="entry name" value="dinG_rel"/>
    <property type="match status" value="1"/>
</dbReference>
<dbReference type="Gene3D" id="3.40.50.300">
    <property type="entry name" value="P-loop containing nucleotide triphosphate hydrolases"/>
    <property type="match status" value="2"/>
</dbReference>
<dbReference type="NCBIfam" id="TIGR00573">
    <property type="entry name" value="dnaq"/>
    <property type="match status" value="1"/>
</dbReference>
<dbReference type="GO" id="GO:0003887">
    <property type="term" value="F:DNA-directed DNA polymerase activity"/>
    <property type="evidence" value="ECO:0007669"/>
    <property type="project" value="UniProtKB-KW"/>
</dbReference>
<feature type="domain" description="Helicase ATP-binding" evidence="13">
    <location>
        <begin position="247"/>
        <end position="523"/>
    </location>
</feature>
<dbReference type="GO" id="GO:0004386">
    <property type="term" value="F:helicase activity"/>
    <property type="evidence" value="ECO:0007669"/>
    <property type="project" value="InterPro"/>
</dbReference>
<dbReference type="Pfam" id="PF00929">
    <property type="entry name" value="RNase_T"/>
    <property type="match status" value="1"/>
</dbReference>
<evidence type="ECO:0000256" key="10">
    <source>
        <dbReference type="HAMAP-Rule" id="MF_02206"/>
    </source>
</evidence>
<evidence type="ECO:0000256" key="2">
    <source>
        <dbReference type="ARBA" id="ARBA00022695"/>
    </source>
</evidence>
<dbReference type="PANTHER" id="PTHR30231:SF41">
    <property type="entry name" value="DNA POLYMERASE III SUBUNIT EPSILON"/>
    <property type="match status" value="1"/>
</dbReference>
<dbReference type="InterPro" id="IPR036397">
    <property type="entry name" value="RNaseH_sf"/>
</dbReference>
<dbReference type="InterPro" id="IPR014001">
    <property type="entry name" value="Helicase_ATP-bd"/>
</dbReference>
<keyword evidence="9" id="KW-0239">DNA-directed DNA polymerase</keyword>
<dbReference type="GO" id="GO:0005829">
    <property type="term" value="C:cytosol"/>
    <property type="evidence" value="ECO:0007669"/>
    <property type="project" value="TreeGrafter"/>
</dbReference>
<keyword evidence="2" id="KW-0548">Nucleotidyltransferase</keyword>
<dbReference type="InterPro" id="IPR027417">
    <property type="entry name" value="P-loop_NTPase"/>
</dbReference>
<dbReference type="InterPro" id="IPR006054">
    <property type="entry name" value="DnaQ"/>
</dbReference>
<proteinExistence type="inferred from homology"/>